<keyword evidence="2" id="KW-1185">Reference proteome</keyword>
<feature type="non-terminal residue" evidence="1">
    <location>
        <position position="1"/>
    </location>
</feature>
<gene>
    <name evidence="1" type="ORF">MTAB308_1551</name>
</gene>
<dbReference type="EMBL" id="FTRV01000010">
    <property type="protein sequence ID" value="SPM28066.1"/>
    <property type="molecule type" value="Genomic_DNA"/>
</dbReference>
<proteinExistence type="predicted"/>
<accession>A0A2U3N974</accession>
<name>A0A2U3N974_9MYCO</name>
<dbReference type="Proteomes" id="UP000241595">
    <property type="component" value="Unassembled WGS sequence"/>
</dbReference>
<evidence type="ECO:0000313" key="2">
    <source>
        <dbReference type="Proteomes" id="UP000241595"/>
    </source>
</evidence>
<reference evidence="1 2" key="1">
    <citation type="submission" date="2017-01" db="EMBL/GenBank/DDBJ databases">
        <authorList>
            <consortium name="Urmite Genomes"/>
        </authorList>
    </citation>
    <scope>NUCLEOTIDE SEQUENCE [LARGE SCALE GENOMIC DNA]</scope>
    <source>
        <strain evidence="1 2">AB308</strain>
    </source>
</reference>
<dbReference type="STRING" id="1841859.GCA_900157385_01548"/>
<dbReference type="AlphaFoldDB" id="A0A2U3N974"/>
<sequence>VLTDESRRPAVRQRDTYELGAQADLVRPKLIRASEIVAESYAAERPEAVFMDRIAEGLQPSSRSLARHVGDPS</sequence>
<evidence type="ECO:0000313" key="1">
    <source>
        <dbReference type="EMBL" id="SPM28066.1"/>
    </source>
</evidence>
<protein>
    <submittedName>
        <fullName evidence="1">Mycobacterium terramassiliense ORFan</fullName>
    </submittedName>
</protein>
<organism evidence="1 2">
    <name type="scientific">Mycobacterium terramassiliense</name>
    <dbReference type="NCBI Taxonomy" id="1841859"/>
    <lineage>
        <taxon>Bacteria</taxon>
        <taxon>Bacillati</taxon>
        <taxon>Actinomycetota</taxon>
        <taxon>Actinomycetes</taxon>
        <taxon>Mycobacteriales</taxon>
        <taxon>Mycobacteriaceae</taxon>
        <taxon>Mycobacterium</taxon>
    </lineage>
</organism>